<comment type="caution">
    <text evidence="3">The sequence shown here is derived from an EMBL/GenBank/DDBJ whole genome shotgun (WGS) entry which is preliminary data.</text>
</comment>
<feature type="compositionally biased region" description="Basic and acidic residues" evidence="1">
    <location>
        <begin position="1"/>
        <end position="24"/>
    </location>
</feature>
<name>A0AAD3XM42_NEPGR</name>
<dbReference type="Proteomes" id="UP001279734">
    <property type="component" value="Unassembled WGS sequence"/>
</dbReference>
<feature type="compositionally biased region" description="Basic and acidic residues" evidence="1">
    <location>
        <begin position="64"/>
        <end position="73"/>
    </location>
</feature>
<keyword evidence="4" id="KW-1185">Reference proteome</keyword>
<evidence type="ECO:0000256" key="1">
    <source>
        <dbReference type="SAM" id="MobiDB-lite"/>
    </source>
</evidence>
<organism evidence="3 4">
    <name type="scientific">Nepenthes gracilis</name>
    <name type="common">Slender pitcher plant</name>
    <dbReference type="NCBI Taxonomy" id="150966"/>
    <lineage>
        <taxon>Eukaryota</taxon>
        <taxon>Viridiplantae</taxon>
        <taxon>Streptophyta</taxon>
        <taxon>Embryophyta</taxon>
        <taxon>Tracheophyta</taxon>
        <taxon>Spermatophyta</taxon>
        <taxon>Magnoliopsida</taxon>
        <taxon>eudicotyledons</taxon>
        <taxon>Gunneridae</taxon>
        <taxon>Pentapetalae</taxon>
        <taxon>Caryophyllales</taxon>
        <taxon>Nepenthaceae</taxon>
        <taxon>Nepenthes</taxon>
    </lineage>
</organism>
<proteinExistence type="predicted"/>
<accession>A0AAD3XM42</accession>
<dbReference type="EMBL" id="BSYO01000009">
    <property type="protein sequence ID" value="GMH09793.1"/>
    <property type="molecule type" value="Genomic_DNA"/>
</dbReference>
<feature type="transmembrane region" description="Helical" evidence="2">
    <location>
        <begin position="35"/>
        <end position="58"/>
    </location>
</feature>
<keyword evidence="2" id="KW-0812">Transmembrane</keyword>
<protein>
    <submittedName>
        <fullName evidence="3">Uncharacterized protein</fullName>
    </submittedName>
</protein>
<feature type="region of interest" description="Disordered" evidence="1">
    <location>
        <begin position="1"/>
        <end position="33"/>
    </location>
</feature>
<sequence length="157" mass="17036">MLELGREKREGKRGSRVRSEEGEGRRRKRRRERKAVAAAASAVAATLVVVVVCGARGLRRRWRGAKERSRSIGEKLTTGSRGERSRGREDGGRTGGSDDGGGRWEGRRTVVRGGRGVAAAASVAVAWEELCARGAWAEVRKARLECFGTSFLQICGV</sequence>
<reference evidence="3" key="1">
    <citation type="submission" date="2023-05" db="EMBL/GenBank/DDBJ databases">
        <title>Nepenthes gracilis genome sequencing.</title>
        <authorList>
            <person name="Fukushima K."/>
        </authorList>
    </citation>
    <scope>NUCLEOTIDE SEQUENCE</scope>
    <source>
        <strain evidence="3">SING2019-196</strain>
    </source>
</reference>
<evidence type="ECO:0000313" key="3">
    <source>
        <dbReference type="EMBL" id="GMH09793.1"/>
    </source>
</evidence>
<feature type="compositionally biased region" description="Basic and acidic residues" evidence="1">
    <location>
        <begin position="81"/>
        <end position="92"/>
    </location>
</feature>
<dbReference type="AlphaFoldDB" id="A0AAD3XM42"/>
<gene>
    <name evidence="3" type="ORF">Nepgr_011634</name>
</gene>
<feature type="region of interest" description="Disordered" evidence="1">
    <location>
        <begin position="60"/>
        <end position="107"/>
    </location>
</feature>
<keyword evidence="2" id="KW-0472">Membrane</keyword>
<evidence type="ECO:0000313" key="4">
    <source>
        <dbReference type="Proteomes" id="UP001279734"/>
    </source>
</evidence>
<keyword evidence="2" id="KW-1133">Transmembrane helix</keyword>
<evidence type="ECO:0000256" key="2">
    <source>
        <dbReference type="SAM" id="Phobius"/>
    </source>
</evidence>